<dbReference type="Gene3D" id="2.30.30.910">
    <property type="match status" value="1"/>
</dbReference>
<evidence type="ECO:0000259" key="6">
    <source>
        <dbReference type="Pfam" id="PF13860"/>
    </source>
</evidence>
<dbReference type="Pfam" id="PF03963">
    <property type="entry name" value="FlgD"/>
    <property type="match status" value="1"/>
</dbReference>
<evidence type="ECO:0000256" key="3">
    <source>
        <dbReference type="ARBA" id="ARBA00022795"/>
    </source>
</evidence>
<dbReference type="Pfam" id="PF13860">
    <property type="entry name" value="FlgD_ig"/>
    <property type="match status" value="1"/>
</dbReference>
<keyword evidence="3 5" id="KW-1005">Bacterial flagellum biogenesis</keyword>
<feature type="domain" description="FlgD/Vpr Ig-like" evidence="6">
    <location>
        <begin position="111"/>
        <end position="175"/>
    </location>
</feature>
<gene>
    <name evidence="7" type="ORF">E5162_00060</name>
</gene>
<dbReference type="GO" id="GO:0044781">
    <property type="term" value="P:bacterial-type flagellum organization"/>
    <property type="evidence" value="ECO:0007669"/>
    <property type="project" value="UniProtKB-UniRule"/>
</dbReference>
<dbReference type="RefSeq" id="WP_135942922.1">
    <property type="nucleotide sequence ID" value="NZ_BMEI01000001.1"/>
</dbReference>
<evidence type="ECO:0000256" key="1">
    <source>
        <dbReference type="ARBA" id="ARBA00010577"/>
    </source>
</evidence>
<keyword evidence="7" id="KW-0282">Flagellum</keyword>
<dbReference type="OrthoDB" id="9785233at2"/>
<reference evidence="7 8" key="1">
    <citation type="journal article" date="2013" name="Int. J. Syst. Evol. Microbiol.">
        <title>Marinicauda pacifica gen. nov., sp. nov., a prosthecate alphaproteobacterium of the family Hyphomonadaceae isolated from deep seawater.</title>
        <authorList>
            <person name="Zhang X.Y."/>
            <person name="Li G.W."/>
            <person name="Wang C.S."/>
            <person name="Zhang Y.J."/>
            <person name="Xu X.W."/>
            <person name="Li H."/>
            <person name="Liu A."/>
            <person name="Liu C."/>
            <person name="Xie B.B."/>
            <person name="Qin Q.L."/>
            <person name="Xu Z."/>
            <person name="Chen X.L."/>
            <person name="Zhou B.C."/>
            <person name="Zhang Y.Z."/>
        </authorList>
    </citation>
    <scope>NUCLEOTIDE SEQUENCE [LARGE SCALE GENOMIC DNA]</scope>
    <source>
        <strain evidence="7 8">P-1 km-3</strain>
    </source>
</reference>
<proteinExistence type="inferred from homology"/>
<dbReference type="Gene3D" id="2.60.40.4070">
    <property type="match status" value="1"/>
</dbReference>
<keyword evidence="7" id="KW-0969">Cilium</keyword>
<name>A0A4S2HD95_9PROT</name>
<protein>
    <recommendedName>
        <fullName evidence="2 5">Basal-body rod modification protein FlgD</fullName>
    </recommendedName>
</protein>
<sequence length="223" mass="23699">MEINPLGQALSGLTGSEAGLASGQLADTFDTFLTLLTQQLQNQDPLNPMDSQQFVSQLVEFSSVEQQISQNESLESLLALQAATANMGATDYIGKLATVSSDSAYLAEGFAQWQYGLPQEAASVRMNVVNAQGKTVARLDGETGAGPHMFTWDGKDEAGTVQPNGVYRLEITALDAKDNPIETPIRVTDRVTGVDLSGDEVRIEMGGLAIPIAQVIGVRQAPD</sequence>
<dbReference type="Proteomes" id="UP000305451">
    <property type="component" value="Unassembled WGS sequence"/>
</dbReference>
<evidence type="ECO:0000256" key="5">
    <source>
        <dbReference type="RuleBase" id="RU362076"/>
    </source>
</evidence>
<dbReference type="InterPro" id="IPR025965">
    <property type="entry name" value="FlgD/Vpr_Ig-like"/>
</dbReference>
<keyword evidence="8" id="KW-1185">Reference proteome</keyword>
<evidence type="ECO:0000313" key="8">
    <source>
        <dbReference type="Proteomes" id="UP000305451"/>
    </source>
</evidence>
<dbReference type="InterPro" id="IPR005648">
    <property type="entry name" value="FlgD"/>
</dbReference>
<keyword evidence="7" id="KW-0966">Cell projection</keyword>
<accession>A0A4S2HD95</accession>
<comment type="caution">
    <text evidence="7">The sequence shown here is derived from an EMBL/GenBank/DDBJ whole genome shotgun (WGS) entry which is preliminary data.</text>
</comment>
<organism evidence="7 8">
    <name type="scientific">Marinicauda pacifica</name>
    <dbReference type="NCBI Taxonomy" id="1133559"/>
    <lineage>
        <taxon>Bacteria</taxon>
        <taxon>Pseudomonadati</taxon>
        <taxon>Pseudomonadota</taxon>
        <taxon>Alphaproteobacteria</taxon>
        <taxon>Maricaulales</taxon>
        <taxon>Maricaulaceae</taxon>
        <taxon>Marinicauda</taxon>
    </lineage>
</organism>
<comment type="function">
    <text evidence="4 5">Required for flagellar hook formation. May act as a scaffolding protein.</text>
</comment>
<comment type="similarity">
    <text evidence="1 5">Belongs to the FlgD family.</text>
</comment>
<evidence type="ECO:0000313" key="7">
    <source>
        <dbReference type="EMBL" id="TGY93728.1"/>
    </source>
</evidence>
<dbReference type="EMBL" id="SRXV01000001">
    <property type="protein sequence ID" value="TGY93728.1"/>
    <property type="molecule type" value="Genomic_DNA"/>
</dbReference>
<dbReference type="AlphaFoldDB" id="A0A4S2HD95"/>
<evidence type="ECO:0000256" key="2">
    <source>
        <dbReference type="ARBA" id="ARBA00016013"/>
    </source>
</evidence>
<evidence type="ECO:0000256" key="4">
    <source>
        <dbReference type="ARBA" id="ARBA00024746"/>
    </source>
</evidence>